<dbReference type="EMBL" id="QRYW01000008">
    <property type="protein sequence ID" value="RGV28615.1"/>
    <property type="molecule type" value="Genomic_DNA"/>
</dbReference>
<feature type="transmembrane region" description="Helical" evidence="1">
    <location>
        <begin position="12"/>
        <end position="29"/>
    </location>
</feature>
<comment type="caution">
    <text evidence="4">The sequence shown here is derived from an EMBL/GenBank/DDBJ whole genome shotgun (WGS) entry which is preliminary data.</text>
</comment>
<keyword evidence="1" id="KW-0812">Transmembrane</keyword>
<evidence type="ECO:0000313" key="4">
    <source>
        <dbReference type="EMBL" id="RGY04842.1"/>
    </source>
</evidence>
<dbReference type="Proteomes" id="UP000284243">
    <property type="component" value="Unassembled WGS sequence"/>
</dbReference>
<accession>A0A3D1UMT7</accession>
<dbReference type="AlphaFoldDB" id="A0A3D1UMT7"/>
<evidence type="ECO:0000313" key="3">
    <source>
        <dbReference type="EMBL" id="RGV28615.1"/>
    </source>
</evidence>
<keyword evidence="1" id="KW-0472">Membrane</keyword>
<protein>
    <submittedName>
        <fullName evidence="4">Uncharacterized protein</fullName>
    </submittedName>
</protein>
<evidence type="ECO:0000256" key="1">
    <source>
        <dbReference type="SAM" id="Phobius"/>
    </source>
</evidence>
<evidence type="ECO:0000313" key="5">
    <source>
        <dbReference type="Proteomes" id="UP000283426"/>
    </source>
</evidence>
<name>A0A3D1UMT7_9BACT</name>
<dbReference type="Proteomes" id="UP000283426">
    <property type="component" value="Unassembled WGS sequence"/>
</dbReference>
<sequence>MAWSFALPGDFLYVLIFSLVADKFIPVFCREIIFMVFDESFQVGLTGDLRRTVCPFMSDH</sequence>
<evidence type="ECO:0000313" key="6">
    <source>
        <dbReference type="Proteomes" id="UP000284243"/>
    </source>
</evidence>
<dbReference type="Proteomes" id="UP000284434">
    <property type="component" value="Unassembled WGS sequence"/>
</dbReference>
<evidence type="ECO:0000313" key="2">
    <source>
        <dbReference type="EMBL" id="RGU56125.1"/>
    </source>
</evidence>
<evidence type="ECO:0000313" key="7">
    <source>
        <dbReference type="Proteomes" id="UP000284434"/>
    </source>
</evidence>
<dbReference type="EMBL" id="QRYC01000012">
    <property type="protein sequence ID" value="RGU56125.1"/>
    <property type="molecule type" value="Genomic_DNA"/>
</dbReference>
<gene>
    <name evidence="3" type="ORF">DWW24_05120</name>
    <name evidence="2" type="ORF">DWW57_10230</name>
    <name evidence="4" type="ORF">DXA53_14120</name>
</gene>
<proteinExistence type="predicted"/>
<organism evidence="4 7">
    <name type="scientific">Odoribacter splanchnicus</name>
    <dbReference type="NCBI Taxonomy" id="28118"/>
    <lineage>
        <taxon>Bacteria</taxon>
        <taxon>Pseudomonadati</taxon>
        <taxon>Bacteroidota</taxon>
        <taxon>Bacteroidia</taxon>
        <taxon>Bacteroidales</taxon>
        <taxon>Odoribacteraceae</taxon>
        <taxon>Odoribacter</taxon>
    </lineage>
</organism>
<dbReference type="EMBL" id="QSCO01000021">
    <property type="protein sequence ID" value="RGY04842.1"/>
    <property type="molecule type" value="Genomic_DNA"/>
</dbReference>
<keyword evidence="1" id="KW-1133">Transmembrane helix</keyword>
<reference evidence="5 6" key="1">
    <citation type="submission" date="2018-08" db="EMBL/GenBank/DDBJ databases">
        <title>A genome reference for cultivated species of the human gut microbiota.</title>
        <authorList>
            <person name="Zou Y."/>
            <person name="Xue W."/>
            <person name="Luo G."/>
        </authorList>
    </citation>
    <scope>NUCLEOTIDE SEQUENCE [LARGE SCALE GENOMIC DNA]</scope>
    <source>
        <strain evidence="3 5">AF14-6AC</strain>
        <strain evidence="2 6">AF16-14</strain>
        <strain evidence="4 7">OF03-11</strain>
    </source>
</reference>